<dbReference type="PANTHER" id="PTHR43792:SF1">
    <property type="entry name" value="N-ACETYLTRANSFERASE DOMAIN-CONTAINING PROTEIN"/>
    <property type="match status" value="1"/>
</dbReference>
<dbReference type="InterPro" id="IPR000182">
    <property type="entry name" value="GNAT_dom"/>
</dbReference>
<name>A0A2N8KEY5_9BURK</name>
<sequence length="199" mass="21609">MSLSVDVETPRLLLRQWLAADREPFAALNADPEVTRYLLPLARPESDALADRLAAGIDEHGWGFWAVEAPGVAPFIGFAGIKPLAPALPFAPGVEIGWRLARPYWGRGYACEAAQAALKVGFEQVGLDEIVAFTATGNLRSRAVMERLAMRADAAPFDHPAVPPGHPLREHVLYRIARRDWRARENGDTDPGDAPVAAA</sequence>
<evidence type="ECO:0000313" key="3">
    <source>
        <dbReference type="Proteomes" id="UP000235994"/>
    </source>
</evidence>
<reference evidence="2 3" key="1">
    <citation type="submission" date="2018-01" db="EMBL/GenBank/DDBJ databases">
        <title>The draft genome of an aniline degradation strain ANB-1.</title>
        <authorList>
            <person name="Zhang L."/>
            <person name="Jiang J."/>
        </authorList>
    </citation>
    <scope>NUCLEOTIDE SEQUENCE [LARGE SCALE GENOMIC DNA]</scope>
    <source>
        <strain evidence="2 3">ANB-1</strain>
    </source>
</reference>
<evidence type="ECO:0000259" key="1">
    <source>
        <dbReference type="PROSITE" id="PS51186"/>
    </source>
</evidence>
<dbReference type="RefSeq" id="WP_102774205.1">
    <property type="nucleotide sequence ID" value="NZ_POQS01000005.1"/>
</dbReference>
<keyword evidence="2" id="KW-0808">Transferase</keyword>
<gene>
    <name evidence="2" type="ORF">C1I89_19350</name>
</gene>
<dbReference type="PROSITE" id="PS51186">
    <property type="entry name" value="GNAT"/>
    <property type="match status" value="1"/>
</dbReference>
<proteinExistence type="predicted"/>
<dbReference type="Proteomes" id="UP000235994">
    <property type="component" value="Unassembled WGS sequence"/>
</dbReference>
<keyword evidence="3" id="KW-1185">Reference proteome</keyword>
<accession>A0A2N8KEY5</accession>
<dbReference type="EMBL" id="POQS01000005">
    <property type="protein sequence ID" value="PND31997.1"/>
    <property type="molecule type" value="Genomic_DNA"/>
</dbReference>
<dbReference type="SUPFAM" id="SSF55729">
    <property type="entry name" value="Acyl-CoA N-acyltransferases (Nat)"/>
    <property type="match status" value="1"/>
</dbReference>
<dbReference type="Gene3D" id="3.40.630.30">
    <property type="match status" value="1"/>
</dbReference>
<feature type="domain" description="N-acetyltransferase" evidence="1">
    <location>
        <begin position="12"/>
        <end position="169"/>
    </location>
</feature>
<comment type="caution">
    <text evidence="2">The sequence shown here is derived from an EMBL/GenBank/DDBJ whole genome shotgun (WGS) entry which is preliminary data.</text>
</comment>
<dbReference type="PANTHER" id="PTHR43792">
    <property type="entry name" value="GNAT FAMILY, PUTATIVE (AFU_ORTHOLOGUE AFUA_3G00765)-RELATED-RELATED"/>
    <property type="match status" value="1"/>
</dbReference>
<evidence type="ECO:0000313" key="2">
    <source>
        <dbReference type="EMBL" id="PND31997.1"/>
    </source>
</evidence>
<protein>
    <submittedName>
        <fullName evidence="2">GNAT family N-acetyltransferase</fullName>
    </submittedName>
</protein>
<dbReference type="GO" id="GO:0016747">
    <property type="term" value="F:acyltransferase activity, transferring groups other than amino-acyl groups"/>
    <property type="evidence" value="ECO:0007669"/>
    <property type="project" value="InterPro"/>
</dbReference>
<dbReference type="Pfam" id="PF13302">
    <property type="entry name" value="Acetyltransf_3"/>
    <property type="match status" value="1"/>
</dbReference>
<dbReference type="InterPro" id="IPR051531">
    <property type="entry name" value="N-acetyltransferase"/>
</dbReference>
<organism evidence="2 3">
    <name type="scientific">Achromobacter pulmonis</name>
    <dbReference type="NCBI Taxonomy" id="1389932"/>
    <lineage>
        <taxon>Bacteria</taxon>
        <taxon>Pseudomonadati</taxon>
        <taxon>Pseudomonadota</taxon>
        <taxon>Betaproteobacteria</taxon>
        <taxon>Burkholderiales</taxon>
        <taxon>Alcaligenaceae</taxon>
        <taxon>Achromobacter</taxon>
    </lineage>
</organism>
<dbReference type="AlphaFoldDB" id="A0A2N8KEY5"/>
<dbReference type="InterPro" id="IPR016181">
    <property type="entry name" value="Acyl_CoA_acyltransferase"/>
</dbReference>